<dbReference type="Proteomes" id="UP000049472">
    <property type="component" value="Unassembled WGS sequence"/>
</dbReference>
<reference evidence="2" key="1">
    <citation type="submission" date="2015-05" db="EMBL/GenBank/DDBJ databases">
        <authorList>
            <consortium name="Pathogen Informatics"/>
        </authorList>
    </citation>
    <scope>NUCLEOTIDE SEQUENCE [LARGE SCALE GENOMIC DNA]</scope>
    <source>
        <strain evidence="2">T1-815</strain>
    </source>
</reference>
<protein>
    <recommendedName>
        <fullName evidence="3">DNA-packaging protein</fullName>
    </recommendedName>
</protein>
<evidence type="ECO:0000313" key="2">
    <source>
        <dbReference type="Proteomes" id="UP000049472"/>
    </source>
</evidence>
<organism evidence="1 2">
    <name type="scientific">Agathobacter rectalis</name>
    <dbReference type="NCBI Taxonomy" id="39491"/>
    <lineage>
        <taxon>Bacteria</taxon>
        <taxon>Bacillati</taxon>
        <taxon>Bacillota</taxon>
        <taxon>Clostridia</taxon>
        <taxon>Lachnospirales</taxon>
        <taxon>Lachnospiraceae</taxon>
        <taxon>Agathobacter</taxon>
    </lineage>
</organism>
<evidence type="ECO:0008006" key="3">
    <source>
        <dbReference type="Google" id="ProtNLM"/>
    </source>
</evidence>
<dbReference type="EMBL" id="CVRQ01000079">
    <property type="protein sequence ID" value="CRL42613.1"/>
    <property type="molecule type" value="Genomic_DNA"/>
</dbReference>
<sequence>MTREELLDKAKIRVRKSSTDMLDDDISQLIDVALTDLKRIGVHQTYIDELEDPLVIEAVLNYVKANYSINSDYERLIECYNMTLTKIKGGNYRQPKE</sequence>
<accession>A0A0M6X0N6</accession>
<name>A0A0M6X0N6_9FIRM</name>
<gene>
    <name evidence="1" type="ORF">T1815_28681</name>
</gene>
<keyword evidence="2" id="KW-1185">Reference proteome</keyword>
<proteinExistence type="predicted"/>
<dbReference type="RefSeq" id="WP_055062845.1">
    <property type="nucleotide sequence ID" value="NZ_CVRQ01000079.1"/>
</dbReference>
<evidence type="ECO:0000313" key="1">
    <source>
        <dbReference type="EMBL" id="CRL42613.1"/>
    </source>
</evidence>
<dbReference type="AlphaFoldDB" id="A0A0M6X0N6"/>